<dbReference type="HOGENOM" id="CLU_2457097_0_0_1"/>
<proteinExistence type="predicted"/>
<evidence type="ECO:0000256" key="1">
    <source>
        <dbReference type="SAM" id="MobiDB-lite"/>
    </source>
</evidence>
<reference evidence="2 3" key="1">
    <citation type="journal article" date="2007" name="Nature">
        <title>Evolution of genes and genomes on the Drosophila phylogeny.</title>
        <authorList>
            <consortium name="Drosophila 12 Genomes Consortium"/>
            <person name="Clark A.G."/>
            <person name="Eisen M.B."/>
            <person name="Smith D.R."/>
            <person name="Bergman C.M."/>
            <person name="Oliver B."/>
            <person name="Markow T.A."/>
            <person name="Kaufman T.C."/>
            <person name="Kellis M."/>
            <person name="Gelbart W."/>
            <person name="Iyer V.N."/>
            <person name="Pollard D.A."/>
            <person name="Sackton T.B."/>
            <person name="Larracuente A.M."/>
            <person name="Singh N.D."/>
            <person name="Abad J.P."/>
            <person name="Abt D.N."/>
            <person name="Adryan B."/>
            <person name="Aguade M."/>
            <person name="Akashi H."/>
            <person name="Anderson W.W."/>
            <person name="Aquadro C.F."/>
            <person name="Ardell D.H."/>
            <person name="Arguello R."/>
            <person name="Artieri C.G."/>
            <person name="Barbash D.A."/>
            <person name="Barker D."/>
            <person name="Barsanti P."/>
            <person name="Batterham P."/>
            <person name="Batzoglou S."/>
            <person name="Begun D."/>
            <person name="Bhutkar A."/>
            <person name="Blanco E."/>
            <person name="Bosak S.A."/>
            <person name="Bradley R.K."/>
            <person name="Brand A.D."/>
            <person name="Brent M.R."/>
            <person name="Brooks A.N."/>
            <person name="Brown R.H."/>
            <person name="Butlin R.K."/>
            <person name="Caggese C."/>
            <person name="Calvi B.R."/>
            <person name="Bernardo de Carvalho A."/>
            <person name="Caspi A."/>
            <person name="Castrezana S."/>
            <person name="Celniker S.E."/>
            <person name="Chang J.L."/>
            <person name="Chapple C."/>
            <person name="Chatterji S."/>
            <person name="Chinwalla A."/>
            <person name="Civetta A."/>
            <person name="Clifton S.W."/>
            <person name="Comeron J.M."/>
            <person name="Costello J.C."/>
            <person name="Coyne J.A."/>
            <person name="Daub J."/>
            <person name="David R.G."/>
            <person name="Delcher A.L."/>
            <person name="Delehaunty K."/>
            <person name="Do C.B."/>
            <person name="Ebling H."/>
            <person name="Edwards K."/>
            <person name="Eickbush T."/>
            <person name="Evans J.D."/>
            <person name="Filipski A."/>
            <person name="Findeiss S."/>
            <person name="Freyhult E."/>
            <person name="Fulton L."/>
            <person name="Fulton R."/>
            <person name="Garcia A.C."/>
            <person name="Gardiner A."/>
            <person name="Garfield D.A."/>
            <person name="Garvin B.E."/>
            <person name="Gibson G."/>
            <person name="Gilbert D."/>
            <person name="Gnerre S."/>
            <person name="Godfrey J."/>
            <person name="Good R."/>
            <person name="Gotea V."/>
            <person name="Gravely B."/>
            <person name="Greenberg A.J."/>
            <person name="Griffiths-Jones S."/>
            <person name="Gross S."/>
            <person name="Guigo R."/>
            <person name="Gustafson E.A."/>
            <person name="Haerty W."/>
            <person name="Hahn M.W."/>
            <person name="Halligan D.L."/>
            <person name="Halpern A.L."/>
            <person name="Halter G.M."/>
            <person name="Han M.V."/>
            <person name="Heger A."/>
            <person name="Hillier L."/>
            <person name="Hinrichs A.S."/>
            <person name="Holmes I."/>
            <person name="Hoskins R.A."/>
            <person name="Hubisz M.J."/>
            <person name="Hultmark D."/>
            <person name="Huntley M.A."/>
            <person name="Jaffe D.B."/>
            <person name="Jagadeeshan S."/>
            <person name="Jeck W.R."/>
            <person name="Johnson J."/>
            <person name="Jones C.D."/>
            <person name="Jordan W.C."/>
            <person name="Karpen G.H."/>
            <person name="Kataoka E."/>
            <person name="Keightley P.D."/>
            <person name="Kheradpour P."/>
            <person name="Kirkness E.F."/>
            <person name="Koerich L.B."/>
            <person name="Kristiansen K."/>
            <person name="Kudrna D."/>
            <person name="Kulathinal R.J."/>
            <person name="Kumar S."/>
            <person name="Kwok R."/>
            <person name="Lander E."/>
            <person name="Langley C.H."/>
            <person name="Lapoint R."/>
            <person name="Lazzaro B.P."/>
            <person name="Lee S.J."/>
            <person name="Levesque L."/>
            <person name="Li R."/>
            <person name="Lin C.F."/>
            <person name="Lin M.F."/>
            <person name="Lindblad-Toh K."/>
            <person name="Llopart A."/>
            <person name="Long M."/>
            <person name="Low L."/>
            <person name="Lozovsky E."/>
            <person name="Lu J."/>
            <person name="Luo M."/>
            <person name="Machado C.A."/>
            <person name="Makalowski W."/>
            <person name="Marzo M."/>
            <person name="Matsuda M."/>
            <person name="Matzkin L."/>
            <person name="McAllister B."/>
            <person name="McBride C.S."/>
            <person name="McKernan B."/>
            <person name="McKernan K."/>
            <person name="Mendez-Lago M."/>
            <person name="Minx P."/>
            <person name="Mollenhauer M.U."/>
            <person name="Montooth K."/>
            <person name="Mount S.M."/>
            <person name="Mu X."/>
            <person name="Myers E."/>
            <person name="Negre B."/>
            <person name="Newfeld S."/>
            <person name="Nielsen R."/>
            <person name="Noor M.A."/>
            <person name="O'Grady P."/>
            <person name="Pachter L."/>
            <person name="Papaceit M."/>
            <person name="Parisi M.J."/>
            <person name="Parisi M."/>
            <person name="Parts L."/>
            <person name="Pedersen J.S."/>
            <person name="Pesole G."/>
            <person name="Phillippy A.M."/>
            <person name="Ponting C.P."/>
            <person name="Pop M."/>
            <person name="Porcelli D."/>
            <person name="Powell J.R."/>
            <person name="Prohaska S."/>
            <person name="Pruitt K."/>
            <person name="Puig M."/>
            <person name="Quesneville H."/>
            <person name="Ram K.R."/>
            <person name="Rand D."/>
            <person name="Rasmussen M.D."/>
            <person name="Reed L.K."/>
            <person name="Reenan R."/>
            <person name="Reily A."/>
            <person name="Remington K.A."/>
            <person name="Rieger T.T."/>
            <person name="Ritchie M.G."/>
            <person name="Robin C."/>
            <person name="Rogers Y.H."/>
            <person name="Rohde C."/>
            <person name="Rozas J."/>
            <person name="Rubenfield M.J."/>
            <person name="Ruiz A."/>
            <person name="Russo S."/>
            <person name="Salzberg S.L."/>
            <person name="Sanchez-Gracia A."/>
            <person name="Saranga D.J."/>
            <person name="Sato H."/>
            <person name="Schaeffer S.W."/>
            <person name="Schatz M.C."/>
            <person name="Schlenke T."/>
            <person name="Schwartz R."/>
            <person name="Segarra C."/>
            <person name="Singh R.S."/>
            <person name="Sirot L."/>
            <person name="Sirota M."/>
            <person name="Sisneros N.B."/>
            <person name="Smith C.D."/>
            <person name="Smith T.F."/>
            <person name="Spieth J."/>
            <person name="Stage D.E."/>
            <person name="Stark A."/>
            <person name="Stephan W."/>
            <person name="Strausberg R.L."/>
            <person name="Strempel S."/>
            <person name="Sturgill D."/>
            <person name="Sutton G."/>
            <person name="Sutton G.G."/>
            <person name="Tao W."/>
            <person name="Teichmann S."/>
            <person name="Tobari Y.N."/>
            <person name="Tomimura Y."/>
            <person name="Tsolas J.M."/>
            <person name="Valente V.L."/>
            <person name="Venter E."/>
            <person name="Venter J.C."/>
            <person name="Vicario S."/>
            <person name="Vieira F.G."/>
            <person name="Vilella A.J."/>
            <person name="Villasante A."/>
            <person name="Walenz B."/>
            <person name="Wang J."/>
            <person name="Wasserman M."/>
            <person name="Watts T."/>
            <person name="Wilson D."/>
            <person name="Wilson R.K."/>
            <person name="Wing R.A."/>
            <person name="Wolfner M.F."/>
            <person name="Wong A."/>
            <person name="Wong G.K."/>
            <person name="Wu C.I."/>
            <person name="Wu G."/>
            <person name="Yamamoto D."/>
            <person name="Yang H.P."/>
            <person name="Yang S.P."/>
            <person name="Yorke J.A."/>
            <person name="Yoshida K."/>
            <person name="Zdobnov E."/>
            <person name="Zhang P."/>
            <person name="Zhang Y."/>
            <person name="Zimin A.V."/>
            <person name="Baldwin J."/>
            <person name="Abdouelleil A."/>
            <person name="Abdulkadir J."/>
            <person name="Abebe A."/>
            <person name="Abera B."/>
            <person name="Abreu J."/>
            <person name="Acer S.C."/>
            <person name="Aftuck L."/>
            <person name="Alexander A."/>
            <person name="An P."/>
            <person name="Anderson E."/>
            <person name="Anderson S."/>
            <person name="Arachi H."/>
            <person name="Azer M."/>
            <person name="Bachantsang P."/>
            <person name="Barry A."/>
            <person name="Bayul T."/>
            <person name="Berlin A."/>
            <person name="Bessette D."/>
            <person name="Bloom T."/>
            <person name="Blye J."/>
            <person name="Boguslavskiy L."/>
            <person name="Bonnet C."/>
            <person name="Boukhgalter B."/>
            <person name="Bourzgui I."/>
            <person name="Brown A."/>
            <person name="Cahill P."/>
            <person name="Channer S."/>
            <person name="Cheshatsang Y."/>
            <person name="Chuda L."/>
            <person name="Citroen M."/>
            <person name="Collymore A."/>
            <person name="Cooke P."/>
            <person name="Costello M."/>
            <person name="D'Aco K."/>
            <person name="Daza R."/>
            <person name="De Haan G."/>
            <person name="DeGray S."/>
            <person name="DeMaso C."/>
            <person name="Dhargay N."/>
            <person name="Dooley K."/>
            <person name="Dooley E."/>
            <person name="Doricent M."/>
            <person name="Dorje P."/>
            <person name="Dorjee K."/>
            <person name="Dupes A."/>
            <person name="Elong R."/>
            <person name="Falk J."/>
            <person name="Farina A."/>
            <person name="Faro S."/>
            <person name="Ferguson D."/>
            <person name="Fisher S."/>
            <person name="Foley C.D."/>
            <person name="Franke A."/>
            <person name="Friedrich D."/>
            <person name="Gadbois L."/>
            <person name="Gearin G."/>
            <person name="Gearin C.R."/>
            <person name="Giannoukos G."/>
            <person name="Goode T."/>
            <person name="Graham J."/>
            <person name="Grandbois E."/>
            <person name="Grewal S."/>
            <person name="Gyaltsen K."/>
            <person name="Hafez N."/>
            <person name="Hagos B."/>
            <person name="Hall J."/>
            <person name="Henson C."/>
            <person name="Hollinger A."/>
            <person name="Honan T."/>
            <person name="Huard M.D."/>
            <person name="Hughes L."/>
            <person name="Hurhula B."/>
            <person name="Husby M.E."/>
            <person name="Kamat A."/>
            <person name="Kanga B."/>
            <person name="Kashin S."/>
            <person name="Khazanovich D."/>
            <person name="Kisner P."/>
            <person name="Lance K."/>
            <person name="Lara M."/>
            <person name="Lee W."/>
            <person name="Lennon N."/>
            <person name="Letendre F."/>
            <person name="LeVine R."/>
            <person name="Lipovsky A."/>
            <person name="Liu X."/>
            <person name="Liu J."/>
            <person name="Liu S."/>
            <person name="Lokyitsang T."/>
            <person name="Lokyitsang Y."/>
            <person name="Lubonja R."/>
            <person name="Lui A."/>
            <person name="MacDonald P."/>
            <person name="Magnisalis V."/>
            <person name="Maru K."/>
            <person name="Matthews C."/>
            <person name="McCusker W."/>
            <person name="McDonough S."/>
            <person name="Mehta T."/>
            <person name="Meldrim J."/>
            <person name="Meneus L."/>
            <person name="Mihai O."/>
            <person name="Mihalev A."/>
            <person name="Mihova T."/>
            <person name="Mittelman R."/>
            <person name="Mlenga V."/>
            <person name="Montmayeur A."/>
            <person name="Mulrain L."/>
            <person name="Navidi A."/>
            <person name="Naylor J."/>
            <person name="Negash T."/>
            <person name="Nguyen T."/>
            <person name="Nguyen N."/>
            <person name="Nicol R."/>
            <person name="Norbu C."/>
            <person name="Norbu N."/>
            <person name="Novod N."/>
            <person name="O'Neill B."/>
            <person name="Osman S."/>
            <person name="Markiewicz E."/>
            <person name="Oyono O.L."/>
            <person name="Patti C."/>
            <person name="Phunkhang P."/>
            <person name="Pierre F."/>
            <person name="Priest M."/>
            <person name="Raghuraman S."/>
            <person name="Rege F."/>
            <person name="Reyes R."/>
            <person name="Rise C."/>
            <person name="Rogov P."/>
            <person name="Ross K."/>
            <person name="Ryan E."/>
            <person name="Settipalli S."/>
            <person name="Shea T."/>
            <person name="Sherpa N."/>
            <person name="Shi L."/>
            <person name="Shih D."/>
            <person name="Sparrow T."/>
            <person name="Spaulding J."/>
            <person name="Stalker J."/>
            <person name="Stange-Thomann N."/>
            <person name="Stavropoulos S."/>
            <person name="Stone C."/>
            <person name="Strader C."/>
            <person name="Tesfaye S."/>
            <person name="Thomson T."/>
            <person name="Thoulutsang Y."/>
            <person name="Thoulutsang D."/>
            <person name="Topham K."/>
            <person name="Topping I."/>
            <person name="Tsamla T."/>
            <person name="Vassiliev H."/>
            <person name="Vo A."/>
            <person name="Wangchuk T."/>
            <person name="Wangdi T."/>
            <person name="Weiand M."/>
            <person name="Wilkinson J."/>
            <person name="Wilson A."/>
            <person name="Yadav S."/>
            <person name="Young G."/>
            <person name="Yu Q."/>
            <person name="Zembek L."/>
            <person name="Zhong D."/>
            <person name="Zimmer A."/>
            <person name="Zwirko Z."/>
            <person name="Jaffe D.B."/>
            <person name="Alvarez P."/>
            <person name="Brockman W."/>
            <person name="Butler J."/>
            <person name="Chin C."/>
            <person name="Gnerre S."/>
            <person name="Grabherr M."/>
            <person name="Kleber M."/>
            <person name="Mauceli E."/>
            <person name="MacCallum I."/>
        </authorList>
    </citation>
    <scope>NUCLEOTIDE SEQUENCE [LARGE SCALE GENOMIC DNA]</scope>
    <source>
        <strain evidence="2 3">TSC#14021-0224.01</strain>
    </source>
</reference>
<sequence>MEDSPSGALPDAEPGPGLPDADADTDADAGEASTRCHVYAPAVYRSSATLLSSLFFPPYEFVHCDLDDDPDDCQITGEYQQYDELSSSS</sequence>
<protein>
    <submittedName>
        <fullName evidence="2">GG11371</fullName>
    </submittedName>
</protein>
<dbReference type="OMA" id="ATSCQTY"/>
<keyword evidence="3" id="KW-1185">Reference proteome</keyword>
<reference evidence="2 3" key="2">
    <citation type="journal article" date="2008" name="Bioinformatics">
        <title>Assembly reconciliation.</title>
        <authorList>
            <person name="Zimin A.V."/>
            <person name="Smith D.R."/>
            <person name="Sutton G."/>
            <person name="Yorke J.A."/>
        </authorList>
    </citation>
    <scope>NUCLEOTIDE SEQUENCE [LARGE SCALE GENOMIC DNA]</scope>
    <source>
        <strain evidence="2 3">TSC#14021-0224.01</strain>
    </source>
</reference>
<evidence type="ECO:0000313" key="3">
    <source>
        <dbReference type="Proteomes" id="UP000008711"/>
    </source>
</evidence>
<gene>
    <name evidence="2" type="primary">Dere\GG11371</name>
    <name evidence="2" type="ORF">Dere_GG11371</name>
</gene>
<feature type="region of interest" description="Disordered" evidence="1">
    <location>
        <begin position="1"/>
        <end position="32"/>
    </location>
</feature>
<organism evidence="2 3">
    <name type="scientific">Drosophila erecta</name>
    <name type="common">Fruit fly</name>
    <dbReference type="NCBI Taxonomy" id="7220"/>
    <lineage>
        <taxon>Eukaryota</taxon>
        <taxon>Metazoa</taxon>
        <taxon>Ecdysozoa</taxon>
        <taxon>Arthropoda</taxon>
        <taxon>Hexapoda</taxon>
        <taxon>Insecta</taxon>
        <taxon>Pterygota</taxon>
        <taxon>Neoptera</taxon>
        <taxon>Endopterygota</taxon>
        <taxon>Diptera</taxon>
        <taxon>Brachycera</taxon>
        <taxon>Muscomorpha</taxon>
        <taxon>Ephydroidea</taxon>
        <taxon>Drosophilidae</taxon>
        <taxon>Drosophila</taxon>
        <taxon>Sophophora</taxon>
    </lineage>
</organism>
<evidence type="ECO:0000313" key="2">
    <source>
        <dbReference type="EMBL" id="EDV53725.1"/>
    </source>
</evidence>
<dbReference type="AlphaFoldDB" id="B3P6Q5"/>
<name>B3P6Q5_DROER</name>
<dbReference type="Proteomes" id="UP000008711">
    <property type="component" value="Unassembled WGS sequence"/>
</dbReference>
<feature type="compositionally biased region" description="Low complexity" evidence="1">
    <location>
        <begin position="7"/>
        <end position="20"/>
    </location>
</feature>
<dbReference type="EMBL" id="CH954182">
    <property type="protein sequence ID" value="EDV53725.1"/>
    <property type="molecule type" value="Genomic_DNA"/>
</dbReference>
<accession>B3P6Q5</accession>
<dbReference type="OrthoDB" id="6624814at2759"/>